<dbReference type="SUPFAM" id="SSF56672">
    <property type="entry name" value="DNA/RNA polymerases"/>
    <property type="match status" value="1"/>
</dbReference>
<dbReference type="AlphaFoldDB" id="A0A2J7REF1"/>
<dbReference type="InterPro" id="IPR043502">
    <property type="entry name" value="DNA/RNA_pol_sf"/>
</dbReference>
<dbReference type="SUPFAM" id="SSF56219">
    <property type="entry name" value="DNase I-like"/>
    <property type="match status" value="1"/>
</dbReference>
<dbReference type="GO" id="GO:0003824">
    <property type="term" value="F:catalytic activity"/>
    <property type="evidence" value="ECO:0007669"/>
    <property type="project" value="InterPro"/>
</dbReference>
<dbReference type="Proteomes" id="UP000235965">
    <property type="component" value="Unassembled WGS sequence"/>
</dbReference>
<dbReference type="CDD" id="cd01650">
    <property type="entry name" value="RT_nLTR_like"/>
    <property type="match status" value="1"/>
</dbReference>
<sequence length="996" mass="115272">MGSLNITSKLNKQDNHNLSHLNKMNSKNSKSCASQNSLKIYHQNICGLRSKTNELLSSLHPDLPHIICISEHHLKHPEINSIVMENYMIGASFCRQSAMKGGTCIFVLNYIKFNIVNVDKYCADFDMELCAIKIQNESSYIYVLSVYRAPSGNFSNFLFKMDEVLKSLYRLKIEFIICGDFNIDYLTDNYKKNQLNAVLNSYNLFSVVDFPTRITNTTKSAIDNIFIDYSRIGKFELFPIYNGTSDHDAQLILIHDITMLSYPRGSWKTRKIDELSLLNFNYNLSFELWKDVFDDGDVNVMFNTFLNTFLKHFYNSFPESSTRHCINNNKAWISSSIKIKCSIKRHLYLNSKESNNANIKSHYKAYCRALSRDIREAKRLYYDKLIINSKNRTKTTWNIVKLLTGRKSYNETTPSLSVLSKSHINPKMIADSFNKYFLSVAESITINTPNNDNIIDICNKSNKYLTDIFINTFPLINYSYATTNEIGKIIDKLKTTNSYGYDEIPIKILKSCKHFITSPLTYIINRSLSIPDRLKFSEIKPIYKNGDKNLISNYRPISLLTSFSKIFERVLFARLCHHLTNNNVLASEQFGFRPDSSTEKAINRLLDQILTALNVGQNVGVIFCDLKKAFDCVNHKILLSKLEFYGITGPMHKIIASYLTGRFQRIRLQAKDCNLNIRSSWGVISHGVPQGSILGPLLFLIYINDLPLVLNRISSPILYADDTSVIICNPDPLNFLHNVTEVFNKLDSWFNANLLSFNFSKTEFIKFKTKNIYEHATKIVYDDMEISNSSHIKFLGVNIVNTLSWKTHIDLLIPKLSSACYAIRAIKPYVNQETLLMVYYAYFHSLIDYGVIFWGNSSYAINIFRLQKRVVRIITGASNRSSCRQIFTTLKILPLSSLYIYSLLCFVVLNMDQYQFVSDVHNRDTRQGFNLNLYQPSTHLSLYQRGSYYMGIKLFNSLPLNLKQLYRDVKQFKLKIKEFLYNHSFYTLEEYFVYFN</sequence>
<dbReference type="Pfam" id="PF14529">
    <property type="entry name" value="Exo_endo_phos_2"/>
    <property type="match status" value="1"/>
</dbReference>
<dbReference type="EMBL" id="NEVH01005012">
    <property type="protein sequence ID" value="PNF39215.1"/>
    <property type="molecule type" value="Genomic_DNA"/>
</dbReference>
<dbReference type="PROSITE" id="PS50878">
    <property type="entry name" value="RT_POL"/>
    <property type="match status" value="1"/>
</dbReference>
<evidence type="ECO:0000313" key="3">
    <source>
        <dbReference type="Proteomes" id="UP000235965"/>
    </source>
</evidence>
<dbReference type="STRING" id="105785.A0A2J7REF1"/>
<dbReference type="GO" id="GO:0071897">
    <property type="term" value="P:DNA biosynthetic process"/>
    <property type="evidence" value="ECO:0007669"/>
    <property type="project" value="UniProtKB-ARBA"/>
</dbReference>
<comment type="caution">
    <text evidence="2">The sequence shown here is derived from an EMBL/GenBank/DDBJ whole genome shotgun (WGS) entry which is preliminary data.</text>
</comment>
<reference evidence="2 3" key="1">
    <citation type="submission" date="2017-12" db="EMBL/GenBank/DDBJ databases">
        <title>Hemimetabolous genomes reveal molecular basis of termite eusociality.</title>
        <authorList>
            <person name="Harrison M.C."/>
            <person name="Jongepier E."/>
            <person name="Robertson H.M."/>
            <person name="Arning N."/>
            <person name="Bitard-Feildel T."/>
            <person name="Chao H."/>
            <person name="Childers C.P."/>
            <person name="Dinh H."/>
            <person name="Doddapaneni H."/>
            <person name="Dugan S."/>
            <person name="Gowin J."/>
            <person name="Greiner C."/>
            <person name="Han Y."/>
            <person name="Hu H."/>
            <person name="Hughes D.S.T."/>
            <person name="Huylmans A.-K."/>
            <person name="Kemena C."/>
            <person name="Kremer L.P.M."/>
            <person name="Lee S.L."/>
            <person name="Lopez-Ezquerra A."/>
            <person name="Mallet L."/>
            <person name="Monroy-Kuhn J.M."/>
            <person name="Moser A."/>
            <person name="Murali S.C."/>
            <person name="Muzny D.M."/>
            <person name="Otani S."/>
            <person name="Piulachs M.-D."/>
            <person name="Poelchau M."/>
            <person name="Qu J."/>
            <person name="Schaub F."/>
            <person name="Wada-Katsumata A."/>
            <person name="Worley K.C."/>
            <person name="Xie Q."/>
            <person name="Ylla G."/>
            <person name="Poulsen M."/>
            <person name="Gibbs R.A."/>
            <person name="Schal C."/>
            <person name="Richards S."/>
            <person name="Belles X."/>
            <person name="Korb J."/>
            <person name="Bornberg-Bauer E."/>
        </authorList>
    </citation>
    <scope>NUCLEOTIDE SEQUENCE [LARGE SCALE GENOMIC DNA]</scope>
    <source>
        <tissue evidence="2">Whole body</tissue>
    </source>
</reference>
<dbReference type="InterPro" id="IPR005135">
    <property type="entry name" value="Endo/exonuclease/phosphatase"/>
</dbReference>
<dbReference type="Pfam" id="PF00078">
    <property type="entry name" value="RVT_1"/>
    <property type="match status" value="1"/>
</dbReference>
<keyword evidence="3" id="KW-1185">Reference proteome</keyword>
<protein>
    <recommendedName>
        <fullName evidence="1">Reverse transcriptase domain-containing protein</fullName>
    </recommendedName>
</protein>
<evidence type="ECO:0000313" key="2">
    <source>
        <dbReference type="EMBL" id="PNF39215.1"/>
    </source>
</evidence>
<evidence type="ECO:0000259" key="1">
    <source>
        <dbReference type="PROSITE" id="PS50878"/>
    </source>
</evidence>
<accession>A0A2J7REF1</accession>
<dbReference type="InParanoid" id="A0A2J7REF1"/>
<dbReference type="OrthoDB" id="414730at2759"/>
<dbReference type="InterPro" id="IPR000477">
    <property type="entry name" value="RT_dom"/>
</dbReference>
<dbReference type="Gene3D" id="3.60.10.10">
    <property type="entry name" value="Endonuclease/exonuclease/phosphatase"/>
    <property type="match status" value="1"/>
</dbReference>
<gene>
    <name evidence="2" type="ORF">B7P43_G17964</name>
</gene>
<feature type="domain" description="Reverse transcriptase" evidence="1">
    <location>
        <begin position="523"/>
        <end position="799"/>
    </location>
</feature>
<organism evidence="2 3">
    <name type="scientific">Cryptotermes secundus</name>
    <dbReference type="NCBI Taxonomy" id="105785"/>
    <lineage>
        <taxon>Eukaryota</taxon>
        <taxon>Metazoa</taxon>
        <taxon>Ecdysozoa</taxon>
        <taxon>Arthropoda</taxon>
        <taxon>Hexapoda</taxon>
        <taxon>Insecta</taxon>
        <taxon>Pterygota</taxon>
        <taxon>Neoptera</taxon>
        <taxon>Polyneoptera</taxon>
        <taxon>Dictyoptera</taxon>
        <taxon>Blattodea</taxon>
        <taxon>Blattoidea</taxon>
        <taxon>Termitoidae</taxon>
        <taxon>Kalotermitidae</taxon>
        <taxon>Cryptotermitinae</taxon>
        <taxon>Cryptotermes</taxon>
    </lineage>
</organism>
<dbReference type="PANTHER" id="PTHR33332">
    <property type="entry name" value="REVERSE TRANSCRIPTASE DOMAIN-CONTAINING PROTEIN"/>
    <property type="match status" value="1"/>
</dbReference>
<dbReference type="InterPro" id="IPR036691">
    <property type="entry name" value="Endo/exonu/phosph_ase_sf"/>
</dbReference>
<name>A0A2J7REF1_9NEOP</name>
<proteinExistence type="predicted"/>